<gene>
    <name evidence="2" type="ORF">CSSPTR1EN2_LOCUS6604</name>
</gene>
<accession>A0ABP0TR84</accession>
<feature type="compositionally biased region" description="Basic residues" evidence="1">
    <location>
        <begin position="57"/>
        <end position="66"/>
    </location>
</feature>
<protein>
    <submittedName>
        <fullName evidence="2">Uncharacterized protein</fullName>
    </submittedName>
</protein>
<proteinExistence type="predicted"/>
<name>A0ABP0TR84_9BRYO</name>
<sequence length="66" mass="6892">MTSRESESVGPGLVSLNAKLRPNAVPGRARSVEIREFGSAGPGPVGGNPGVRECRAKLGRPKRRAP</sequence>
<feature type="compositionally biased region" description="Gly residues" evidence="1">
    <location>
        <begin position="40"/>
        <end position="49"/>
    </location>
</feature>
<feature type="region of interest" description="Disordered" evidence="1">
    <location>
        <begin position="36"/>
        <end position="66"/>
    </location>
</feature>
<reference evidence="2" key="1">
    <citation type="submission" date="2024-02" db="EMBL/GenBank/DDBJ databases">
        <authorList>
            <consortium name="ELIXIR-Norway"/>
            <consortium name="Elixir Norway"/>
        </authorList>
    </citation>
    <scope>NUCLEOTIDE SEQUENCE</scope>
</reference>
<evidence type="ECO:0000313" key="3">
    <source>
        <dbReference type="Proteomes" id="UP001497512"/>
    </source>
</evidence>
<dbReference type="EMBL" id="OZ019905">
    <property type="protein sequence ID" value="CAK9202832.1"/>
    <property type="molecule type" value="Genomic_DNA"/>
</dbReference>
<keyword evidence="3" id="KW-1185">Reference proteome</keyword>
<evidence type="ECO:0000313" key="2">
    <source>
        <dbReference type="EMBL" id="CAK9202832.1"/>
    </source>
</evidence>
<organism evidence="2 3">
    <name type="scientific">Sphagnum troendelagicum</name>
    <dbReference type="NCBI Taxonomy" id="128251"/>
    <lineage>
        <taxon>Eukaryota</taxon>
        <taxon>Viridiplantae</taxon>
        <taxon>Streptophyta</taxon>
        <taxon>Embryophyta</taxon>
        <taxon>Bryophyta</taxon>
        <taxon>Sphagnophytina</taxon>
        <taxon>Sphagnopsida</taxon>
        <taxon>Sphagnales</taxon>
        <taxon>Sphagnaceae</taxon>
        <taxon>Sphagnum</taxon>
    </lineage>
</organism>
<dbReference type="Proteomes" id="UP001497512">
    <property type="component" value="Chromosome 13"/>
</dbReference>
<evidence type="ECO:0000256" key="1">
    <source>
        <dbReference type="SAM" id="MobiDB-lite"/>
    </source>
</evidence>